<name>A0ABD3HGL8_9MARC</name>
<dbReference type="EMBL" id="JBJQOH010000004">
    <property type="protein sequence ID" value="KAL3689991.1"/>
    <property type="molecule type" value="Genomic_DNA"/>
</dbReference>
<dbReference type="PANTHER" id="PTHR34958:SF1">
    <property type="entry name" value="ARMADILLO-LIKE HELICAL DOMAIN-CONTAINING PROTEIN"/>
    <property type="match status" value="1"/>
</dbReference>
<accession>A0ABD3HGL8</accession>
<proteinExistence type="predicted"/>
<sequence>MGEVTKPEGMKGMVAQDRASVPCLVMNCCLWRAISVNNTDHVNILQMGDMMFSQLCIRAPKLFVANMSTPALYWPLMQLAGAATEDNTLGLAVGSRGGGNVPGVACDLSSECDSPSFQSES</sequence>
<keyword evidence="2" id="KW-1185">Reference proteome</keyword>
<dbReference type="Proteomes" id="UP001633002">
    <property type="component" value="Unassembled WGS sequence"/>
</dbReference>
<dbReference type="PANTHER" id="PTHR34958">
    <property type="entry name" value="CONDITIONAL LOSS-OF-GROWTH 1"/>
    <property type="match status" value="1"/>
</dbReference>
<evidence type="ECO:0000313" key="2">
    <source>
        <dbReference type="Proteomes" id="UP001633002"/>
    </source>
</evidence>
<evidence type="ECO:0000313" key="1">
    <source>
        <dbReference type="EMBL" id="KAL3689991.1"/>
    </source>
</evidence>
<protein>
    <submittedName>
        <fullName evidence="1">Uncharacterized protein</fullName>
    </submittedName>
</protein>
<dbReference type="AlphaFoldDB" id="A0ABD3HGL8"/>
<reference evidence="1 2" key="1">
    <citation type="submission" date="2024-09" db="EMBL/GenBank/DDBJ databases">
        <title>Chromosome-scale assembly of Riccia sorocarpa.</title>
        <authorList>
            <person name="Paukszto L."/>
        </authorList>
    </citation>
    <scope>NUCLEOTIDE SEQUENCE [LARGE SCALE GENOMIC DNA]</scope>
    <source>
        <strain evidence="1">LP-2024</strain>
        <tissue evidence="1">Aerial parts of the thallus</tissue>
    </source>
</reference>
<comment type="caution">
    <text evidence="1">The sequence shown here is derived from an EMBL/GenBank/DDBJ whole genome shotgun (WGS) entry which is preliminary data.</text>
</comment>
<organism evidence="1 2">
    <name type="scientific">Riccia sorocarpa</name>
    <dbReference type="NCBI Taxonomy" id="122646"/>
    <lineage>
        <taxon>Eukaryota</taxon>
        <taxon>Viridiplantae</taxon>
        <taxon>Streptophyta</taxon>
        <taxon>Embryophyta</taxon>
        <taxon>Marchantiophyta</taxon>
        <taxon>Marchantiopsida</taxon>
        <taxon>Marchantiidae</taxon>
        <taxon>Marchantiales</taxon>
        <taxon>Ricciaceae</taxon>
        <taxon>Riccia</taxon>
    </lineage>
</organism>
<gene>
    <name evidence="1" type="ORF">R1sor_016300</name>
</gene>